<reference evidence="2 3" key="1">
    <citation type="journal article" date="2015" name="Genome Announc.">
        <title>Genome Sequence of 'Candidatus Thioglobus autotrophica' Strain EF1, a Chemoautotroph from the SUP05 Clade of Marine Gammaproteobacteria.</title>
        <authorList>
            <person name="Shah V."/>
            <person name="Morris R.M."/>
        </authorList>
    </citation>
    <scope>NUCLEOTIDE SEQUENCE [LARGE SCALE GENOMIC DNA]</scope>
    <source>
        <strain evidence="2 3">EF1</strain>
    </source>
</reference>
<dbReference type="Pfam" id="PF14326">
    <property type="entry name" value="DUF4384"/>
    <property type="match status" value="1"/>
</dbReference>
<name>A0A0M4NXA2_9GAMM</name>
<dbReference type="KEGG" id="tho:SP60_04955"/>
<accession>A0A0M4NXA2</accession>
<keyword evidence="3" id="KW-1185">Reference proteome</keyword>
<evidence type="ECO:0000259" key="1">
    <source>
        <dbReference type="Pfam" id="PF14326"/>
    </source>
</evidence>
<evidence type="ECO:0000313" key="2">
    <source>
        <dbReference type="EMBL" id="ALE52614.1"/>
    </source>
</evidence>
<organism evidence="2 3">
    <name type="scientific">Candidatus Thioglobus autotrophicus</name>
    <dbReference type="NCBI Taxonomy" id="1705394"/>
    <lineage>
        <taxon>Bacteria</taxon>
        <taxon>Pseudomonadati</taxon>
        <taxon>Pseudomonadota</taxon>
        <taxon>Gammaproteobacteria</taxon>
        <taxon>Candidatus Pseudothioglobaceae</taxon>
        <taxon>Candidatus Thioglobus</taxon>
    </lineage>
</organism>
<gene>
    <name evidence="2" type="ORF">SP60_04955</name>
</gene>
<dbReference type="STRING" id="1705394.SP60_04955"/>
<sequence length="431" mass="48041">MKHMVYKFNNIKTILFFTLFSVGTQVSFATWDNKISQFVNDIVNVNPQEGSVYVSEILDSSQNRIYLPFSNRIHEVLSSSLIKSGISVTNKYFDANLVLAISYTKSFKGLSLYGSVMNSEGKNISSGSMFLKSEALPSNWQNRSLRDISYEIAGKFDEQLAGQRVNAVISGLTGGKSNSDEFISDFTVAMNQYMVEDLNNLPSIIVKDKSNINQQVNRLKGRFRVGGNKVNLNYKLSKSDGTVIATASTEFTMSTSIPQGMSMYPSNKNIVKDTFDNIDPNEGGISVAAWVNHESAVYRDGDRLEISIRPDVDAYIRVFYVTVDGTICQIKPISEKDSGFLSAGTIHVIGGKADNELEELIITDETIGQETIKIFASLTPIEERFLPIKRVEGVDYACMDDDYKSLKIGMAKALQKRRNIYPVNEIKILVK</sequence>
<dbReference type="EMBL" id="CP010552">
    <property type="protein sequence ID" value="ALE52614.1"/>
    <property type="molecule type" value="Genomic_DNA"/>
</dbReference>
<evidence type="ECO:0000313" key="3">
    <source>
        <dbReference type="Proteomes" id="UP000058020"/>
    </source>
</evidence>
<dbReference type="InterPro" id="IPR025493">
    <property type="entry name" value="DUF4384"/>
</dbReference>
<proteinExistence type="predicted"/>
<protein>
    <recommendedName>
        <fullName evidence="1">DUF4384 domain-containing protein</fullName>
    </recommendedName>
</protein>
<dbReference type="PANTHER" id="PTHR36194:SF1">
    <property type="entry name" value="S-LAYER-LIKE PROTEIN"/>
    <property type="match status" value="1"/>
</dbReference>
<dbReference type="AlphaFoldDB" id="A0A0M4NXA2"/>
<dbReference type="PANTHER" id="PTHR36194">
    <property type="entry name" value="S-LAYER-LIKE PROTEIN"/>
    <property type="match status" value="1"/>
</dbReference>
<dbReference type="PATRIC" id="fig|1705394.5.peg.993"/>
<feature type="domain" description="DUF4384" evidence="1">
    <location>
        <begin position="297"/>
        <end position="380"/>
    </location>
</feature>
<dbReference type="Proteomes" id="UP000058020">
    <property type="component" value="Chromosome"/>
</dbReference>